<dbReference type="EMBL" id="CAEKDK010000007">
    <property type="protein sequence ID" value="CAB4286343.1"/>
    <property type="molecule type" value="Genomic_DNA"/>
</dbReference>
<dbReference type="Proteomes" id="UP000507245">
    <property type="component" value="Unassembled WGS sequence"/>
</dbReference>
<evidence type="ECO:0000313" key="2">
    <source>
        <dbReference type="EMBL" id="CAB4316725.1"/>
    </source>
</evidence>
<name>A0A6J5XY96_PRUAR</name>
<evidence type="ECO:0000313" key="4">
    <source>
        <dbReference type="Proteomes" id="UP000507245"/>
    </source>
</evidence>
<reference evidence="4" key="1">
    <citation type="journal article" date="2020" name="Genome Biol.">
        <title>Gamete binning: chromosome-level and haplotype-resolved genome assembly enabled by high-throughput single-cell sequencing of gamete genomes.</title>
        <authorList>
            <person name="Campoy J.A."/>
            <person name="Sun H."/>
            <person name="Goel M."/>
            <person name="Jiao W.-B."/>
            <person name="Folz-Donahue K."/>
            <person name="Wang N."/>
            <person name="Rubio M."/>
            <person name="Liu C."/>
            <person name="Kukat C."/>
            <person name="Ruiz D."/>
            <person name="Huettel B."/>
            <person name="Schneeberger K."/>
        </authorList>
    </citation>
    <scope>NUCLEOTIDE SEQUENCE [LARGE SCALE GENOMIC DNA]</scope>
    <source>
        <strain evidence="4">cv. Rojo Pasion</strain>
    </source>
</reference>
<accession>A0A6J5XY96</accession>
<gene>
    <name evidence="1" type="ORF">CURHAP_LOCUS43479</name>
    <name evidence="2" type="ORF">ORAREDHAP_LOCUS42884</name>
</gene>
<keyword evidence="4" id="KW-1185">Reference proteome</keyword>
<organism evidence="2 4">
    <name type="scientific">Prunus armeniaca</name>
    <name type="common">Apricot</name>
    <name type="synonym">Armeniaca vulgaris</name>
    <dbReference type="NCBI Taxonomy" id="36596"/>
    <lineage>
        <taxon>Eukaryota</taxon>
        <taxon>Viridiplantae</taxon>
        <taxon>Streptophyta</taxon>
        <taxon>Embryophyta</taxon>
        <taxon>Tracheophyta</taxon>
        <taxon>Spermatophyta</taxon>
        <taxon>Magnoliopsida</taxon>
        <taxon>eudicotyledons</taxon>
        <taxon>Gunneridae</taxon>
        <taxon>Pentapetalae</taxon>
        <taxon>rosids</taxon>
        <taxon>fabids</taxon>
        <taxon>Rosales</taxon>
        <taxon>Rosaceae</taxon>
        <taxon>Amygdaloideae</taxon>
        <taxon>Amygdaleae</taxon>
        <taxon>Prunus</taxon>
    </lineage>
</organism>
<reference evidence="2 3" key="2">
    <citation type="submission" date="2020-05" db="EMBL/GenBank/DDBJ databases">
        <authorList>
            <person name="Campoy J."/>
            <person name="Schneeberger K."/>
            <person name="Spophaly S."/>
        </authorList>
    </citation>
    <scope>NUCLEOTIDE SEQUENCE [LARGE SCALE GENOMIC DNA]</scope>
    <source>
        <strain evidence="2">PruArmRojPasFocal</strain>
    </source>
</reference>
<dbReference type="Proteomes" id="UP000507222">
    <property type="component" value="Unassembled WGS sequence"/>
</dbReference>
<dbReference type="EMBL" id="CAEKKB010000007">
    <property type="protein sequence ID" value="CAB4316725.1"/>
    <property type="molecule type" value="Genomic_DNA"/>
</dbReference>
<dbReference type="PANTHER" id="PTHR48258">
    <property type="entry name" value="DUF4218 DOMAIN-CONTAINING PROTEIN-RELATED"/>
    <property type="match status" value="1"/>
</dbReference>
<evidence type="ECO:0000313" key="1">
    <source>
        <dbReference type="EMBL" id="CAB4286343.1"/>
    </source>
</evidence>
<evidence type="ECO:0000313" key="3">
    <source>
        <dbReference type="Proteomes" id="UP000507222"/>
    </source>
</evidence>
<protein>
    <submittedName>
        <fullName evidence="2">Uncharacterized protein</fullName>
    </submittedName>
</protein>
<dbReference type="OrthoDB" id="1159787at2759"/>
<sequence>MIHLHHHAGKIVMKLCHLSNLICHCINLNIIICYVCREHKNILIQSSVDNVEESYRLQFSNWISKRVTELYNDGKVSKQMLSLARGPKRRRDENKKTQNSGVMVKEENQIDDVPWYGILVDIVELRYT</sequence>
<proteinExistence type="predicted"/>
<dbReference type="AlphaFoldDB" id="A0A6J5XY96"/>